<organism evidence="1 2">
    <name type="scientific">Trifolium pratense</name>
    <name type="common">Red clover</name>
    <dbReference type="NCBI Taxonomy" id="57577"/>
    <lineage>
        <taxon>Eukaryota</taxon>
        <taxon>Viridiplantae</taxon>
        <taxon>Streptophyta</taxon>
        <taxon>Embryophyta</taxon>
        <taxon>Tracheophyta</taxon>
        <taxon>Spermatophyta</taxon>
        <taxon>Magnoliopsida</taxon>
        <taxon>eudicotyledons</taxon>
        <taxon>Gunneridae</taxon>
        <taxon>Pentapetalae</taxon>
        <taxon>rosids</taxon>
        <taxon>fabids</taxon>
        <taxon>Fabales</taxon>
        <taxon>Fabaceae</taxon>
        <taxon>Papilionoideae</taxon>
        <taxon>50 kb inversion clade</taxon>
        <taxon>NPAAA clade</taxon>
        <taxon>Hologalegina</taxon>
        <taxon>IRL clade</taxon>
        <taxon>Trifolieae</taxon>
        <taxon>Trifolium</taxon>
    </lineage>
</organism>
<protein>
    <submittedName>
        <fullName evidence="1">Uncharacterized protein</fullName>
    </submittedName>
</protein>
<evidence type="ECO:0000313" key="1">
    <source>
        <dbReference type="EMBL" id="CAJ2650612.1"/>
    </source>
</evidence>
<keyword evidence="2" id="KW-1185">Reference proteome</keyword>
<dbReference type="Proteomes" id="UP001177021">
    <property type="component" value="Unassembled WGS sequence"/>
</dbReference>
<evidence type="ECO:0000313" key="2">
    <source>
        <dbReference type="Proteomes" id="UP001177021"/>
    </source>
</evidence>
<name>A0ACB0K4H8_TRIPR</name>
<reference evidence="1" key="1">
    <citation type="submission" date="2023-10" db="EMBL/GenBank/DDBJ databases">
        <authorList>
            <person name="Rodriguez Cubillos JULIANA M."/>
            <person name="De Vega J."/>
        </authorList>
    </citation>
    <scope>NUCLEOTIDE SEQUENCE</scope>
</reference>
<dbReference type="EMBL" id="CASHSV030000109">
    <property type="protein sequence ID" value="CAJ2650612.1"/>
    <property type="molecule type" value="Genomic_DNA"/>
</dbReference>
<proteinExistence type="predicted"/>
<gene>
    <name evidence="1" type="ORF">MILVUS5_LOCUS18402</name>
</gene>
<accession>A0ACB0K4H8</accession>
<comment type="caution">
    <text evidence="1">The sequence shown here is derived from an EMBL/GenBank/DDBJ whole genome shotgun (WGS) entry which is preliminary data.</text>
</comment>
<sequence>MWGLCLGALVIICIITHWVYRWRNPCCNGKLPPGSMGLPLLGETLQFFSPNTSSDIPPFIKQRMKRYGPIFKTNLVGRPVVVSTDPDLNYFIFQQEGKIFQSWYPDTFTDIFGKQNVGSLHGFMYKYLKNMVLNLFGPQSLQKMISEVEQAAHRTLQQSSCQDSVELKDATARMIFDLTAKKLISYDSTKSSENLRENFVAFIQGLISFPLDIPGTAYHKCLQGRKRAMKMLKNMLQERREMPRKQQTDFFDYVIEELRKEGTMLTEAIALDLMFVLLFASFETTSLALTYAIKALSDNPLVFKQLQEEHEAIIKRRENPNSGVTWEEYKSMKFTFQLITETARLANIVPGIFRKALREINFKGHTIPAGWAIMVCPPAVHLNPAKYQDPLAFNPSRWEGMESNGANKHFMAFGGGMRFCVGTEFAKVQMAVFLHCLVTKYRWRPIKGGNIVRTPGLQFPNGFHVQITEKDQRKHEPEYTITN</sequence>